<keyword evidence="7" id="KW-0206">Cytoskeleton</keyword>
<keyword evidence="6" id="KW-0969">Cilium</keyword>
<dbReference type="EMBL" id="JAATIS010000220">
    <property type="protein sequence ID" value="KAG2469402.1"/>
    <property type="molecule type" value="Genomic_DNA"/>
</dbReference>
<evidence type="ECO:0000313" key="10">
    <source>
        <dbReference type="EMBL" id="KAG2469402.1"/>
    </source>
</evidence>
<feature type="non-terminal residue" evidence="10">
    <location>
        <position position="1"/>
    </location>
</feature>
<comment type="subcellular location">
    <subcellularLocation>
        <location evidence="1">Cytoplasm</location>
        <location evidence="1">Cytoskeleton</location>
        <location evidence="1">Flagellum axoneme</location>
    </subcellularLocation>
</comment>
<dbReference type="InterPro" id="IPR008805">
    <property type="entry name" value="RIB43A"/>
</dbReference>
<gene>
    <name evidence="10" type="primary">Ribc2</name>
    <name evidence="10" type="ORF">GTO96_0004734</name>
</gene>
<comment type="subunit">
    <text evidence="9">Microtubule inner protein component of sperm flagellar doublet microtubules.</text>
</comment>
<proteinExistence type="inferred from homology"/>
<organism evidence="10 11">
    <name type="scientific">Polypterus senegalus</name>
    <name type="common">Senegal bichir</name>
    <dbReference type="NCBI Taxonomy" id="55291"/>
    <lineage>
        <taxon>Eukaryota</taxon>
        <taxon>Metazoa</taxon>
        <taxon>Chordata</taxon>
        <taxon>Craniata</taxon>
        <taxon>Vertebrata</taxon>
        <taxon>Euteleostomi</taxon>
        <taxon>Actinopterygii</taxon>
        <taxon>Polypteriformes</taxon>
        <taxon>Polypteridae</taxon>
        <taxon>Polypterus</taxon>
    </lineage>
</organism>
<keyword evidence="5" id="KW-0175">Coiled coil</keyword>
<dbReference type="Pfam" id="PF05914">
    <property type="entry name" value="RIB43A"/>
    <property type="match status" value="1"/>
</dbReference>
<dbReference type="AlphaFoldDB" id="A0A8X7XJW2"/>
<evidence type="ECO:0000256" key="2">
    <source>
        <dbReference type="ARBA" id="ARBA00006875"/>
    </source>
</evidence>
<evidence type="ECO:0000256" key="4">
    <source>
        <dbReference type="ARBA" id="ARBA00022846"/>
    </source>
</evidence>
<comment type="similarity">
    <text evidence="2">Belongs to the RIB43A family.</text>
</comment>
<dbReference type="PANTHER" id="PTHR14517">
    <property type="entry name" value="RIB43A-RELATED"/>
    <property type="match status" value="1"/>
</dbReference>
<evidence type="ECO:0000256" key="3">
    <source>
        <dbReference type="ARBA" id="ARBA00022490"/>
    </source>
</evidence>
<dbReference type="PANTHER" id="PTHR14517:SF10">
    <property type="entry name" value="RIB43A-LIKE WITH COILED-COILS PROTEIN 2"/>
    <property type="match status" value="1"/>
</dbReference>
<name>A0A8X7XJW2_POLSE</name>
<protein>
    <submittedName>
        <fullName evidence="10">RIBC2 protein</fullName>
    </submittedName>
</protein>
<feature type="non-terminal residue" evidence="10">
    <location>
        <position position="378"/>
    </location>
</feature>
<evidence type="ECO:0000256" key="8">
    <source>
        <dbReference type="ARBA" id="ARBA00023273"/>
    </source>
</evidence>
<keyword evidence="8" id="KW-0966">Cell projection</keyword>
<evidence type="ECO:0000256" key="1">
    <source>
        <dbReference type="ARBA" id="ARBA00004611"/>
    </source>
</evidence>
<dbReference type="Proteomes" id="UP000886611">
    <property type="component" value="Unassembled WGS sequence"/>
</dbReference>
<evidence type="ECO:0000256" key="9">
    <source>
        <dbReference type="ARBA" id="ARBA00046435"/>
    </source>
</evidence>
<comment type="caution">
    <text evidence="10">The sequence shown here is derived from an EMBL/GenBank/DDBJ whole genome shotgun (WGS) entry which is preliminary data.</text>
</comment>
<evidence type="ECO:0000256" key="6">
    <source>
        <dbReference type="ARBA" id="ARBA00023069"/>
    </source>
</evidence>
<sequence length="378" mass="44459">MMAAADEWEAYLDIASHEVIPADITAFWRALEDRLPRLAALAKVDIALSISSVDVARSFSKYGSVDKEALDIQVNEKKLRKEKELEKHNTYAESMILHDKINCLLDDREKKDMYNLNKAINDFRSQFQKMEDRREFDLNDPQELKKDIPARIADDDPRLCVSGVQKMVGEDLDQPERYKCQQEQLREWLLQQQSELQKAQQEHRIREDLYDDSRIQLDRIAVELQKIDEDIRKRNAVATKEFNMKKATEKSLKKKQEKELEEQDNMAEISNVLQGDLISENPDQAISAFGPHRVIPDRWKGMNSAQLQEIRNTWEKQIHEKQRSKEEEKNHVNEWDQRRISSDRAAILMERHQTRINKGLRRAMDDTNKHLSVEQKAQ</sequence>
<evidence type="ECO:0000256" key="5">
    <source>
        <dbReference type="ARBA" id="ARBA00023054"/>
    </source>
</evidence>
<reference evidence="10 11" key="1">
    <citation type="journal article" date="2021" name="Cell">
        <title>Tracing the genetic footprints of vertebrate landing in non-teleost ray-finned fishes.</title>
        <authorList>
            <person name="Bi X."/>
            <person name="Wang K."/>
            <person name="Yang L."/>
            <person name="Pan H."/>
            <person name="Jiang H."/>
            <person name="Wei Q."/>
            <person name="Fang M."/>
            <person name="Yu H."/>
            <person name="Zhu C."/>
            <person name="Cai Y."/>
            <person name="He Y."/>
            <person name="Gan X."/>
            <person name="Zeng H."/>
            <person name="Yu D."/>
            <person name="Zhu Y."/>
            <person name="Jiang H."/>
            <person name="Qiu Q."/>
            <person name="Yang H."/>
            <person name="Zhang Y.E."/>
            <person name="Wang W."/>
            <person name="Zhu M."/>
            <person name="He S."/>
            <person name="Zhang G."/>
        </authorList>
    </citation>
    <scope>NUCLEOTIDE SEQUENCE [LARGE SCALE GENOMIC DNA]</scope>
    <source>
        <strain evidence="10">Bchr_013</strain>
    </source>
</reference>
<keyword evidence="4" id="KW-0282">Flagellum</keyword>
<evidence type="ECO:0000256" key="7">
    <source>
        <dbReference type="ARBA" id="ARBA00023212"/>
    </source>
</evidence>
<evidence type="ECO:0000313" key="11">
    <source>
        <dbReference type="Proteomes" id="UP000886611"/>
    </source>
</evidence>
<keyword evidence="3" id="KW-0963">Cytoplasm</keyword>
<keyword evidence="11" id="KW-1185">Reference proteome</keyword>
<accession>A0A8X7XJW2</accession>